<proteinExistence type="predicted"/>
<keyword evidence="1" id="KW-0812">Transmembrane</keyword>
<accession>A0A9P6FZ01</accession>
<name>A0A9P6FZ01_9FUNG</name>
<protein>
    <submittedName>
        <fullName evidence="2">Uncharacterized protein</fullName>
    </submittedName>
</protein>
<dbReference type="AlphaFoldDB" id="A0A9P6FZ01"/>
<keyword evidence="1" id="KW-0472">Membrane</keyword>
<feature type="transmembrane region" description="Helical" evidence="1">
    <location>
        <begin position="6"/>
        <end position="27"/>
    </location>
</feature>
<feature type="transmembrane region" description="Helical" evidence="1">
    <location>
        <begin position="70"/>
        <end position="93"/>
    </location>
</feature>
<evidence type="ECO:0000313" key="3">
    <source>
        <dbReference type="Proteomes" id="UP000780801"/>
    </source>
</evidence>
<feature type="transmembrane region" description="Helical" evidence="1">
    <location>
        <begin position="477"/>
        <end position="496"/>
    </location>
</feature>
<gene>
    <name evidence="2" type="ORF">BGW38_007238</name>
</gene>
<organism evidence="2 3">
    <name type="scientific">Lunasporangiospora selenospora</name>
    <dbReference type="NCBI Taxonomy" id="979761"/>
    <lineage>
        <taxon>Eukaryota</taxon>
        <taxon>Fungi</taxon>
        <taxon>Fungi incertae sedis</taxon>
        <taxon>Mucoromycota</taxon>
        <taxon>Mortierellomycotina</taxon>
        <taxon>Mortierellomycetes</taxon>
        <taxon>Mortierellales</taxon>
        <taxon>Mortierellaceae</taxon>
        <taxon>Lunasporangiospora</taxon>
    </lineage>
</organism>
<sequence>MLLSQRLSNVLFSIIRTAVQFSSIFLLSRIASRSYNITHQERIKSGVSDRFKYIFLTKFPRGRKQRLGRFYVALALIVSLALNYLSTLLSALYPVSITFRGDTAHNLEISTAFMKTTELQPNKTSVEEILNRIGVDLNGRQFGHYTTTFPQPVPCKRIGVKQNVNCTFEIARIGLLYNTTWSFVVGARIVDGSQSPINATTPDGGQFQYFNTSIIGDDFTLVRMFTNLGEANAGDFQDMLLPSPRSLESCLLMHDRTHRCVRHSLGYLLSSKFQAMLITRRVFVQTIFHNFELLYETDEERFQPNETIAGLDCNRFPTATLTTMCTQLRSLGSPYSDRVHSIQQLVKDPDGSFHWDVIMFSVEVTTPNVTYTHLVAQAFHLDASIKAYNTSFDFLEAVKTIPYDNRLGVQFIGRETFEATNILNASAVPIYDRSWINWGFSDADMHNLTDFLLRGTLLNNGVFVMRSPELLADIPNLVIALFFVVSAIMVIVGKIISIGVDPMVHKPITEILPQLVEKMRGDGPGEDGKAKFHENCVANLTLVASKSSNHHGR</sequence>
<dbReference type="EMBL" id="JAABOA010000474">
    <property type="protein sequence ID" value="KAF9584203.1"/>
    <property type="molecule type" value="Genomic_DNA"/>
</dbReference>
<dbReference type="Proteomes" id="UP000780801">
    <property type="component" value="Unassembled WGS sequence"/>
</dbReference>
<evidence type="ECO:0000256" key="1">
    <source>
        <dbReference type="SAM" id="Phobius"/>
    </source>
</evidence>
<comment type="caution">
    <text evidence="2">The sequence shown here is derived from an EMBL/GenBank/DDBJ whole genome shotgun (WGS) entry which is preliminary data.</text>
</comment>
<evidence type="ECO:0000313" key="2">
    <source>
        <dbReference type="EMBL" id="KAF9584203.1"/>
    </source>
</evidence>
<keyword evidence="1" id="KW-1133">Transmembrane helix</keyword>
<dbReference type="OrthoDB" id="2441760at2759"/>
<reference evidence="2" key="1">
    <citation type="journal article" date="2020" name="Fungal Divers.">
        <title>Resolving the Mortierellaceae phylogeny through synthesis of multi-gene phylogenetics and phylogenomics.</title>
        <authorList>
            <person name="Vandepol N."/>
            <person name="Liber J."/>
            <person name="Desiro A."/>
            <person name="Na H."/>
            <person name="Kennedy M."/>
            <person name="Barry K."/>
            <person name="Grigoriev I.V."/>
            <person name="Miller A.N."/>
            <person name="O'Donnell K."/>
            <person name="Stajich J.E."/>
            <person name="Bonito G."/>
        </authorList>
    </citation>
    <scope>NUCLEOTIDE SEQUENCE</scope>
    <source>
        <strain evidence="2">KOD1015</strain>
    </source>
</reference>
<keyword evidence="3" id="KW-1185">Reference proteome</keyword>